<sequence>MHNHDCANDYDHISGITYDISSHKGSNSTRSILSRLFGQERNNRHPYGVDAVFLPTSTLYDGRLSPDISQYYNTTSESEEVAPTGAPYAFYHRALKWGDQAHITSCARFTCA</sequence>
<dbReference type="eggNOG" id="ENOG502SUYQ">
    <property type="taxonomic scope" value="Eukaryota"/>
</dbReference>
<dbReference type="AlphaFoldDB" id="D8UCS9"/>
<accession>D8UCS9</accession>
<evidence type="ECO:0000313" key="1">
    <source>
        <dbReference type="EMBL" id="EFJ42396.1"/>
    </source>
</evidence>
<gene>
    <name evidence="1" type="ORF">VOLCADRAFT_107238</name>
</gene>
<dbReference type="Proteomes" id="UP000001058">
    <property type="component" value="Unassembled WGS sequence"/>
</dbReference>
<dbReference type="GeneID" id="9619562"/>
<evidence type="ECO:0000313" key="2">
    <source>
        <dbReference type="Proteomes" id="UP000001058"/>
    </source>
</evidence>
<keyword evidence="2" id="KW-1185">Reference proteome</keyword>
<proteinExistence type="predicted"/>
<dbReference type="KEGG" id="vcn:VOLCADRAFT_107238"/>
<name>D8UCS9_VOLCA</name>
<dbReference type="RefSeq" id="XP_002956459.1">
    <property type="nucleotide sequence ID" value="XM_002956413.1"/>
</dbReference>
<dbReference type="InParanoid" id="D8UCS9"/>
<protein>
    <submittedName>
        <fullName evidence="1">Uncharacterized protein</fullName>
    </submittedName>
</protein>
<organism evidence="2">
    <name type="scientific">Volvox carteri f. nagariensis</name>
    <dbReference type="NCBI Taxonomy" id="3068"/>
    <lineage>
        <taxon>Eukaryota</taxon>
        <taxon>Viridiplantae</taxon>
        <taxon>Chlorophyta</taxon>
        <taxon>core chlorophytes</taxon>
        <taxon>Chlorophyceae</taxon>
        <taxon>CS clade</taxon>
        <taxon>Chlamydomonadales</taxon>
        <taxon>Volvocaceae</taxon>
        <taxon>Volvox</taxon>
    </lineage>
</organism>
<reference evidence="1 2" key="1">
    <citation type="journal article" date="2010" name="Science">
        <title>Genomic analysis of organismal complexity in the multicellular green alga Volvox carteri.</title>
        <authorList>
            <person name="Prochnik S.E."/>
            <person name="Umen J."/>
            <person name="Nedelcu A.M."/>
            <person name="Hallmann A."/>
            <person name="Miller S.M."/>
            <person name="Nishii I."/>
            <person name="Ferris P."/>
            <person name="Kuo A."/>
            <person name="Mitros T."/>
            <person name="Fritz-Laylin L.K."/>
            <person name="Hellsten U."/>
            <person name="Chapman J."/>
            <person name="Simakov O."/>
            <person name="Rensing S.A."/>
            <person name="Terry A."/>
            <person name="Pangilinan J."/>
            <person name="Kapitonov V."/>
            <person name="Jurka J."/>
            <person name="Salamov A."/>
            <person name="Shapiro H."/>
            <person name="Schmutz J."/>
            <person name="Grimwood J."/>
            <person name="Lindquist E."/>
            <person name="Lucas S."/>
            <person name="Grigoriev I.V."/>
            <person name="Schmitt R."/>
            <person name="Kirk D."/>
            <person name="Rokhsar D.S."/>
        </authorList>
    </citation>
    <scope>NUCLEOTIDE SEQUENCE [LARGE SCALE GENOMIC DNA]</scope>
    <source>
        <strain evidence="2">f. Nagariensis / Eve</strain>
    </source>
</reference>
<dbReference type="EMBL" id="GL378382">
    <property type="protein sequence ID" value="EFJ42396.1"/>
    <property type="molecule type" value="Genomic_DNA"/>
</dbReference>